<keyword evidence="14" id="KW-1185">Reference proteome</keyword>
<evidence type="ECO:0000256" key="6">
    <source>
        <dbReference type="ARBA" id="ARBA00022777"/>
    </source>
</evidence>
<feature type="transmembrane region" description="Helical" evidence="10">
    <location>
        <begin position="91"/>
        <end position="108"/>
    </location>
</feature>
<feature type="domain" description="Histidine kinase/HSP90-like ATPase" evidence="11">
    <location>
        <begin position="308"/>
        <end position="398"/>
    </location>
</feature>
<keyword evidence="3" id="KW-0597">Phosphoprotein</keyword>
<evidence type="ECO:0000256" key="5">
    <source>
        <dbReference type="ARBA" id="ARBA00022741"/>
    </source>
</evidence>
<evidence type="ECO:0000256" key="1">
    <source>
        <dbReference type="ARBA" id="ARBA00000085"/>
    </source>
</evidence>
<evidence type="ECO:0000256" key="7">
    <source>
        <dbReference type="ARBA" id="ARBA00022840"/>
    </source>
</evidence>
<feature type="transmembrane region" description="Helical" evidence="10">
    <location>
        <begin position="140"/>
        <end position="157"/>
    </location>
</feature>
<dbReference type="Proteomes" id="UP000660265">
    <property type="component" value="Unassembled WGS sequence"/>
</dbReference>
<feature type="transmembrane region" description="Helical" evidence="10">
    <location>
        <begin position="21"/>
        <end position="40"/>
    </location>
</feature>
<keyword evidence="8" id="KW-0902">Two-component regulatory system</keyword>
<feature type="transmembrane region" description="Helical" evidence="10">
    <location>
        <begin position="443"/>
        <end position="466"/>
    </location>
</feature>
<reference evidence="14" key="1">
    <citation type="journal article" date="2019" name="Int. J. Syst. Evol. Microbiol.">
        <title>The Global Catalogue of Microorganisms (GCM) 10K type strain sequencing project: providing services to taxonomists for standard genome sequencing and annotation.</title>
        <authorList>
            <consortium name="The Broad Institute Genomics Platform"/>
            <consortium name="The Broad Institute Genome Sequencing Center for Infectious Disease"/>
            <person name="Wu L."/>
            <person name="Ma J."/>
        </authorList>
    </citation>
    <scope>NUCLEOTIDE SEQUENCE [LARGE SCALE GENOMIC DNA]</scope>
    <source>
        <strain evidence="14">CGMCC 4.7275</strain>
    </source>
</reference>
<name>A0ABQ2E4G1_9ACTN</name>
<keyword evidence="4" id="KW-0808">Transferase</keyword>
<dbReference type="Pfam" id="PF02518">
    <property type="entry name" value="HATPase_c"/>
    <property type="match status" value="1"/>
</dbReference>
<dbReference type="Pfam" id="PF07730">
    <property type="entry name" value="HisKA_3"/>
    <property type="match status" value="1"/>
</dbReference>
<keyword evidence="10" id="KW-1133">Transmembrane helix</keyword>
<dbReference type="CDD" id="cd16917">
    <property type="entry name" value="HATPase_UhpB-NarQ-NarX-like"/>
    <property type="match status" value="1"/>
</dbReference>
<keyword evidence="10" id="KW-0472">Membrane</keyword>
<keyword evidence="6 13" id="KW-0418">Kinase</keyword>
<evidence type="ECO:0000256" key="4">
    <source>
        <dbReference type="ARBA" id="ARBA00022679"/>
    </source>
</evidence>
<keyword evidence="7" id="KW-0067">ATP-binding</keyword>
<evidence type="ECO:0000313" key="14">
    <source>
        <dbReference type="Proteomes" id="UP000660265"/>
    </source>
</evidence>
<dbReference type="Gene3D" id="3.30.565.10">
    <property type="entry name" value="Histidine kinase-like ATPase, C-terminal domain"/>
    <property type="match status" value="1"/>
</dbReference>
<dbReference type="EC" id="2.7.13.3" evidence="2"/>
<dbReference type="GO" id="GO:0016301">
    <property type="term" value="F:kinase activity"/>
    <property type="evidence" value="ECO:0007669"/>
    <property type="project" value="UniProtKB-KW"/>
</dbReference>
<feature type="compositionally biased region" description="Acidic residues" evidence="9">
    <location>
        <begin position="256"/>
        <end position="266"/>
    </location>
</feature>
<dbReference type="Gene3D" id="1.20.5.1930">
    <property type="match status" value="1"/>
</dbReference>
<accession>A0ABQ2E4G1</accession>
<dbReference type="InterPro" id="IPR003594">
    <property type="entry name" value="HATPase_dom"/>
</dbReference>
<evidence type="ECO:0000256" key="10">
    <source>
        <dbReference type="SAM" id="Phobius"/>
    </source>
</evidence>
<dbReference type="PANTHER" id="PTHR24421:SF10">
    <property type="entry name" value="NITRATE_NITRITE SENSOR PROTEIN NARQ"/>
    <property type="match status" value="1"/>
</dbReference>
<sequence>MTGGRGAATGRLGTWAAVGPAVRDTALWGALAAFTLAWFVGHPDSSVALELVLPLLVLAVAIPGRRRWPVAAVFAVNALCALGLAHPATPANAYVLALAVLACLLGTGPTTTRSTLLTFGGCLALDLALCAVLGVEAVWWYWTLTILPLALVVPWLFGRYWQAQLALVRGGWQRAQLLERQQRLVAEQARLRERTRIAADTHDFLGHELSLIALRAGALELSPTLSGRDREDLGELRAAVADAVGHLRDTVGVLREDEDEDGDEGDRDGGPTAESVEELVDRARDSGVAVDLRREGSPAPPGLSPLVERAVYRVVRESLTNAAKHAPGAAVRVRITHSGGRTEVRVTNSAAAAGELSARPGSGGRGLAGLRERVQVVGGSLRAAPHEQGFEVVATMPDQVGPDRPTGPGREPGADAGAVPGADAGSESVRQLTAARRRTRLRFAAAFVVPGGFGLITLVSAAYAAFQLATCVLRPADFADLQLGQNRAEFANVLPARQFPYASGAAKARPRPPGTVCEFYRSGGSLLDQVDLYRLCYAGPRLVAKDVIPG</sequence>
<dbReference type="PANTHER" id="PTHR24421">
    <property type="entry name" value="NITRATE/NITRITE SENSOR PROTEIN NARX-RELATED"/>
    <property type="match status" value="1"/>
</dbReference>
<evidence type="ECO:0000259" key="11">
    <source>
        <dbReference type="Pfam" id="PF02518"/>
    </source>
</evidence>
<keyword evidence="5" id="KW-0547">Nucleotide-binding</keyword>
<feature type="region of interest" description="Disordered" evidence="9">
    <location>
        <begin position="397"/>
        <end position="427"/>
    </location>
</feature>
<feature type="transmembrane region" description="Helical" evidence="10">
    <location>
        <begin position="115"/>
        <end position="134"/>
    </location>
</feature>
<comment type="catalytic activity">
    <reaction evidence="1">
        <text>ATP + protein L-histidine = ADP + protein N-phospho-L-histidine.</text>
        <dbReference type="EC" id="2.7.13.3"/>
    </reaction>
</comment>
<dbReference type="EMBL" id="BMMV01000004">
    <property type="protein sequence ID" value="GGJ85247.1"/>
    <property type="molecule type" value="Genomic_DNA"/>
</dbReference>
<gene>
    <name evidence="13" type="ORF">GCM10011583_16090</name>
</gene>
<dbReference type="InterPro" id="IPR050482">
    <property type="entry name" value="Sensor_HK_TwoCompSys"/>
</dbReference>
<evidence type="ECO:0000313" key="13">
    <source>
        <dbReference type="EMBL" id="GGJ85247.1"/>
    </source>
</evidence>
<evidence type="ECO:0000259" key="12">
    <source>
        <dbReference type="Pfam" id="PF07730"/>
    </source>
</evidence>
<proteinExistence type="predicted"/>
<feature type="domain" description="Signal transduction histidine kinase subgroup 3 dimerisation and phosphoacceptor" evidence="12">
    <location>
        <begin position="193"/>
        <end position="258"/>
    </location>
</feature>
<dbReference type="InterPro" id="IPR011712">
    <property type="entry name" value="Sig_transdc_His_kin_sub3_dim/P"/>
</dbReference>
<protein>
    <recommendedName>
        <fullName evidence="2">histidine kinase</fullName>
        <ecNumber evidence="2">2.7.13.3</ecNumber>
    </recommendedName>
</protein>
<comment type="caution">
    <text evidence="13">The sequence shown here is derived from an EMBL/GenBank/DDBJ whole genome shotgun (WGS) entry which is preliminary data.</text>
</comment>
<evidence type="ECO:0000256" key="2">
    <source>
        <dbReference type="ARBA" id="ARBA00012438"/>
    </source>
</evidence>
<organism evidence="13 14">
    <name type="scientific">Streptomyces camponoticapitis</name>
    <dbReference type="NCBI Taxonomy" id="1616125"/>
    <lineage>
        <taxon>Bacteria</taxon>
        <taxon>Bacillati</taxon>
        <taxon>Actinomycetota</taxon>
        <taxon>Actinomycetes</taxon>
        <taxon>Kitasatosporales</taxon>
        <taxon>Streptomycetaceae</taxon>
        <taxon>Streptomyces</taxon>
    </lineage>
</organism>
<feature type="region of interest" description="Disordered" evidence="9">
    <location>
        <begin position="251"/>
        <end position="276"/>
    </location>
</feature>
<feature type="compositionally biased region" description="Low complexity" evidence="9">
    <location>
        <begin position="414"/>
        <end position="425"/>
    </location>
</feature>
<evidence type="ECO:0000256" key="3">
    <source>
        <dbReference type="ARBA" id="ARBA00022553"/>
    </source>
</evidence>
<keyword evidence="10" id="KW-0812">Transmembrane</keyword>
<evidence type="ECO:0000256" key="9">
    <source>
        <dbReference type="SAM" id="MobiDB-lite"/>
    </source>
</evidence>
<evidence type="ECO:0000256" key="8">
    <source>
        <dbReference type="ARBA" id="ARBA00023012"/>
    </source>
</evidence>
<dbReference type="InterPro" id="IPR036890">
    <property type="entry name" value="HATPase_C_sf"/>
</dbReference>
<dbReference type="RefSeq" id="WP_229700737.1">
    <property type="nucleotide sequence ID" value="NZ_BMMV01000004.1"/>
</dbReference>
<feature type="transmembrane region" description="Helical" evidence="10">
    <location>
        <begin position="46"/>
        <end position="63"/>
    </location>
</feature>
<dbReference type="SUPFAM" id="SSF55874">
    <property type="entry name" value="ATPase domain of HSP90 chaperone/DNA topoisomerase II/histidine kinase"/>
    <property type="match status" value="1"/>
</dbReference>